<dbReference type="InterPro" id="IPR044801">
    <property type="entry name" value="Filamin"/>
</dbReference>
<feature type="repeat" description="Filamin" evidence="3">
    <location>
        <begin position="1770"/>
        <end position="1864"/>
    </location>
</feature>
<feature type="compositionally biased region" description="Low complexity" evidence="4">
    <location>
        <begin position="558"/>
        <end position="571"/>
    </location>
</feature>
<feature type="compositionally biased region" description="Polar residues" evidence="4">
    <location>
        <begin position="26"/>
        <end position="35"/>
    </location>
</feature>
<dbReference type="InterPro" id="IPR017868">
    <property type="entry name" value="Filamin/ABP280_repeat-like"/>
</dbReference>
<dbReference type="Pfam" id="PF00630">
    <property type="entry name" value="Filamin"/>
    <property type="match status" value="14"/>
</dbReference>
<dbReference type="SUPFAM" id="SSF81296">
    <property type="entry name" value="E set domains"/>
    <property type="match status" value="15"/>
</dbReference>
<dbReference type="FunFam" id="2.60.40.10:FF:001145">
    <property type="entry name" value="Jitterbug, isoform I"/>
    <property type="match status" value="1"/>
</dbReference>
<reference evidence="5" key="1">
    <citation type="submission" date="2016-04" db="UniProtKB">
        <authorList>
            <consortium name="WormBaseParasite"/>
        </authorList>
    </citation>
    <scope>IDENTIFICATION</scope>
</reference>
<feature type="compositionally biased region" description="Polar residues" evidence="4">
    <location>
        <begin position="506"/>
        <end position="520"/>
    </location>
</feature>
<feature type="repeat" description="Filamin" evidence="3">
    <location>
        <begin position="683"/>
        <end position="778"/>
    </location>
</feature>
<feature type="region of interest" description="Disordered" evidence="4">
    <location>
        <begin position="452"/>
        <end position="480"/>
    </location>
</feature>
<feature type="compositionally biased region" description="Basic and acidic residues" evidence="4">
    <location>
        <begin position="405"/>
        <end position="418"/>
    </location>
</feature>
<sequence length="2375" mass="261769">LFLFSFILFRNQVYFLRVSTSDSVDAQKPSESLSRQTDDDIAEYGNDNSLGYTVAHYGDNGKPQTVSSRTFEDDGRGTVTSTYTSETRYSSSSPLRTFEYSKGTSSVLPDNSGRPVSSTYEEISSYESSRTSPKGTTTERISDVRSVVRSGDDRQRPPVTSLSREKEFVTDNRCYGFQEPAEKFAASGKHDESVDEASFGSKRHKFFGEDREFEKPENSNTTDVGMIRTTYERFSNDTRERLPEVEKNDTTRSSMASYTASEFDPSKIYSGESSRQETDLKDSVYSTSSFGTYDRRTSELDNSFENFPPPPPPSSSSQQGSSVVYKSDVKPPVELDSDGKKLSDHPRKNVGTQEEGKRETIPENESELLKSLEELETVGRDKAGVKPSESKDTDARGHGSSNETGDDRNEELFREPKDNYFRTVASYGGEEKPEVSKVETVEEFPLNTLCRDKEMSRTSLPTVSDQAARPNATDVVIEKSPAETRADGLKLTSKMSFELIEPEGNISSSVVEEALTPSTSRRADEKRKDELDDGFESDKRIPSVQLLEKVEQLPHSKPPSTATTPKVTPKTTPRLNLKFIKDTKEQKGAFDFGKSKFTSKHEVVRRGKEVEVKLESLKLGKEDNLRIVVIPPAKPNEERVEFEPKVKKSRHTYEISFRPTEVGTHKIMAYVNGIVHPLSPFPIRVYDASEIIVGAITPQSTTNDTVEFTVDAGRAGFGNLEMAIKDSEGVIIPSHVAQLETGTAKFLVTFNPTTAGMHTVNITFNKEVLKNSPFEVMIIEPKTEDEDAGPAGNKTKDTKKEEKKRIEKEKPKKEKEEKQDSAKKPKEKDSKKKKHVAEQKTTVSTIPSLSRMNKPAVIFVNVSGAEQLGVVVSGMNAKKPKLLYCTPKNPYKRPVECEVVDHENGVKKVIFTPTCVGDHEIDIKYGGVDVQGSPFTCRSYDPAKIAVGEIPNGIVDQTVHFIVDASDAGVGNLEVAINEGHIPSMAQSLGQHRYDISFVPREQIDHTISVRFNNEPVPGSPFICHVGSPHAITVSGPGLERVPVGQVSRFYLSVEGQDQTVEPVVLITDVHGEQVPAEIFYSEAEKKYVIEYVPKNIEIEYEGEPVSSSPFTSKAYDANCARLTCVEKAVVGKPCTFTIDAARAGAGNMEIIVSVENRNVPNFVQAEGQAKFKVSFTPQEPKEHIISVRFNGQPIPGSPMTCPVMEAPQQSSRLITNQVETPLSSTPTQQIKLIGDLSLAQVGQIKGFSIDTGGRDVDCLVVVTEPDGREVTTQVEKVLDGYHVQFLPLISGDHQINIEIDGRPLGICPVIMEVVHTPKVPRLPSTVLIGKKLAFEVDAGRSVQEDLIVKVRDEEGHELPVTTETDSRGIIRVNCRFRNKGRHTVELFLDGRLMSEPQYLNVIAPGTGARIINEIERGRVGEPFKVAIRVDTGVSKHCSIALTDPHGNQVPVSLRDIANDIIEAEFVPKTEGNHSLSIKVGDERIKGSPFRVAVLDLSTVRVIGLKNDRIGLEQRFNVDWSNSGGSEASVRITRDDSEIPCAVKKVKPGLYVCSFTPKQAGLHLVDVKIDGILLPECPYECIINDTGAVRARGDALTRAQRGKTARFEVSLSNAVRGELDVIITGRSSKVLELLRTESSMYFISFEFNLFFNYRLHKIEVLFADVPIAGSPFKCEVVDPRKVIIKGMQESFVLHQPANISGFQVAVSRAEAGNGELQVDVTDPSGQLMKADVLKSPNGTEQISFLPTEVGKYKLNARLAGFQVAGTPQNIIVEEQGKPSVGGNAIERVVDVNQQASVIFDSKKIKGGLKIDVRGPKKSKVRHTANKRSDGTTEILFTPTEVGQYLVNVEFNNKSITGSPFSVEVVDSHKVIIDDENVDDNNLLHLAVQQRNVINVDATAAGKGDLRVEVCNAEGDFVDGCSVESLGYGKYRILFNPRIVGEYKIFLYWSEIPVDSAYPLQAVAESDEPSTSHGFASSNAEVVRHLATSKRVCCSEKEQTYEENEMADMGRIVLRGEGLTRAFTKEKAEFIIDTSDVSREGRITCALTGQKADVPIRLVHLGNNVYKATYTPLIPGSYELQVLWNSHNVNGSPFLVHVDHNISAAELIHVDTNTLKIGIINEDIKTLIDTRRAGPGQLSAQCMGPSKLAYCELYDHRDGTYTLSVRPSEIGKHTLVVKYSNEHVPGSPFVINVSHPPDASKVRVFGPGIEHGILSTFKSNFVVETKGAGAGQLTVRVRGPKGAFNVEMQREKKQERTIHCKYEPKEPGDYQVEVKWHGEHVPGSPFLVMIMDTEQELERFLRGSAPSPQPATPFIPPGWIGTPPPPLFMSGPPAPPHGPYPPPHLALPPPHGMVPYGPSPPHAMRTGARTRYANGY</sequence>
<dbReference type="InterPro" id="IPR013783">
    <property type="entry name" value="Ig-like_fold"/>
</dbReference>
<comment type="similarity">
    <text evidence="1">Belongs to the filamin family.</text>
</comment>
<dbReference type="GO" id="GO:0051015">
    <property type="term" value="F:actin filament binding"/>
    <property type="evidence" value="ECO:0007669"/>
    <property type="project" value="InterPro"/>
</dbReference>
<feature type="repeat" description="Filamin" evidence="3">
    <location>
        <begin position="1321"/>
        <end position="1391"/>
    </location>
</feature>
<feature type="repeat" description="Filamin" evidence="3">
    <location>
        <begin position="1504"/>
        <end position="1583"/>
    </location>
</feature>
<feature type="repeat" description="Filamin" evidence="3">
    <location>
        <begin position="950"/>
        <end position="1026"/>
    </location>
</feature>
<feature type="region of interest" description="Disordered" evidence="4">
    <location>
        <begin position="26"/>
        <end position="163"/>
    </location>
</feature>
<dbReference type="InterPro" id="IPR001298">
    <property type="entry name" value="Filamin/ABP280_rpt"/>
</dbReference>
<evidence type="ECO:0000256" key="1">
    <source>
        <dbReference type="ARBA" id="ARBA00009238"/>
    </source>
</evidence>
<feature type="repeat" description="Filamin" evidence="3">
    <location>
        <begin position="1392"/>
        <end position="1494"/>
    </location>
</feature>
<feature type="compositionally biased region" description="Basic and acidic residues" evidence="4">
    <location>
        <begin position="794"/>
        <end position="830"/>
    </location>
</feature>
<dbReference type="PANTHER" id="PTHR38537:SF16">
    <property type="entry name" value="CALPONIN-HOMOLOGY (CH) DOMAIN-CONTAINING PROTEIN"/>
    <property type="match status" value="1"/>
</dbReference>
<dbReference type="Gene3D" id="2.60.40.10">
    <property type="entry name" value="Immunoglobulins"/>
    <property type="match status" value="17"/>
</dbReference>
<accession>A0A158Q9Q6</accession>
<feature type="repeat" description="Filamin" evidence="3">
    <location>
        <begin position="2003"/>
        <end position="2097"/>
    </location>
</feature>
<feature type="compositionally biased region" description="Basic and acidic residues" evidence="4">
    <location>
        <begin position="354"/>
        <end position="397"/>
    </location>
</feature>
<feature type="region of interest" description="Disordered" evidence="4">
    <location>
        <begin position="781"/>
        <end position="844"/>
    </location>
</feature>
<feature type="compositionally biased region" description="Low complexity" evidence="4">
    <location>
        <begin position="117"/>
        <end position="132"/>
    </location>
</feature>
<dbReference type="PROSITE" id="PS50194">
    <property type="entry name" value="FILAMIN_REPEAT"/>
    <property type="match status" value="17"/>
</dbReference>
<organism evidence="5">
    <name type="scientific">Enterobius vermicularis</name>
    <name type="common">Human pinworm</name>
    <dbReference type="NCBI Taxonomy" id="51028"/>
    <lineage>
        <taxon>Eukaryota</taxon>
        <taxon>Metazoa</taxon>
        <taxon>Ecdysozoa</taxon>
        <taxon>Nematoda</taxon>
        <taxon>Chromadorea</taxon>
        <taxon>Rhabditida</taxon>
        <taxon>Spirurina</taxon>
        <taxon>Oxyuridomorpha</taxon>
        <taxon>Oxyuroidea</taxon>
        <taxon>Oxyuridae</taxon>
        <taxon>Enterobius</taxon>
    </lineage>
</organism>
<protein>
    <submittedName>
        <fullName evidence="5">Microtubule-associated protein futsch</fullName>
    </submittedName>
</protein>
<feature type="compositionally biased region" description="Polar residues" evidence="4">
    <location>
        <begin position="251"/>
        <end position="260"/>
    </location>
</feature>
<dbReference type="WBParaSite" id="EVEC_0000280901-mRNA-1">
    <property type="protein sequence ID" value="EVEC_0000280901-mRNA-1"/>
    <property type="gene ID" value="EVEC_0000280901"/>
</dbReference>
<feature type="region of interest" description="Disordered" evidence="4">
    <location>
        <begin position="209"/>
        <end position="418"/>
    </location>
</feature>
<feature type="compositionally biased region" description="Basic and acidic residues" evidence="4">
    <location>
        <begin position="230"/>
        <end position="250"/>
    </location>
</feature>
<feature type="repeat" description="Filamin" evidence="3">
    <location>
        <begin position="2193"/>
        <end position="2289"/>
    </location>
</feature>
<feature type="repeat" description="Filamin" evidence="3">
    <location>
        <begin position="850"/>
        <end position="939"/>
    </location>
</feature>
<feature type="repeat" description="Filamin" evidence="3">
    <location>
        <begin position="1024"/>
        <end position="1115"/>
    </location>
</feature>
<feature type="repeat" description="Filamin" evidence="3">
    <location>
        <begin position="607"/>
        <end position="685"/>
    </location>
</feature>
<feature type="compositionally biased region" description="Low complexity" evidence="4">
    <location>
        <begin position="78"/>
        <end position="93"/>
    </location>
</feature>
<feature type="repeat" description="Filamin" evidence="3">
    <location>
        <begin position="1581"/>
        <end position="1676"/>
    </location>
</feature>
<feature type="region of interest" description="Disordered" evidence="4">
    <location>
        <begin position="506"/>
        <end position="571"/>
    </location>
</feature>
<feature type="repeat" description="Filamin" evidence="3">
    <location>
        <begin position="1237"/>
        <end position="1314"/>
    </location>
</feature>
<evidence type="ECO:0000256" key="3">
    <source>
        <dbReference type="PROSITE-ProRule" id="PRU00087"/>
    </source>
</evidence>
<dbReference type="SMART" id="SM00557">
    <property type="entry name" value="IG_FLMN"/>
    <property type="match status" value="16"/>
</dbReference>
<evidence type="ECO:0000256" key="4">
    <source>
        <dbReference type="SAM" id="MobiDB-lite"/>
    </source>
</evidence>
<name>A0A158Q9Q6_ENTVE</name>
<dbReference type="GO" id="GO:0030036">
    <property type="term" value="P:actin cytoskeleton organization"/>
    <property type="evidence" value="ECO:0007669"/>
    <property type="project" value="InterPro"/>
</dbReference>
<evidence type="ECO:0000313" key="5">
    <source>
        <dbReference type="WBParaSite" id="EVEC_0000280901-mRNA-1"/>
    </source>
</evidence>
<proteinExistence type="inferred from homology"/>
<feature type="repeat" description="Filamin" evidence="3">
    <location>
        <begin position="1126"/>
        <end position="1204"/>
    </location>
</feature>
<feature type="compositionally biased region" description="Basic and acidic residues" evidence="4">
    <location>
        <begin position="521"/>
        <end position="541"/>
    </location>
</feature>
<feature type="repeat" description="Filamin" evidence="3">
    <location>
        <begin position="2099"/>
        <end position="2192"/>
    </location>
</feature>
<keyword evidence="2" id="KW-0677">Repeat</keyword>
<feature type="repeat" description="Filamin" evidence="3">
    <location>
        <begin position="1674"/>
        <end position="1772"/>
    </location>
</feature>
<evidence type="ECO:0000256" key="2">
    <source>
        <dbReference type="ARBA" id="ARBA00022737"/>
    </source>
</evidence>
<dbReference type="InterPro" id="IPR014756">
    <property type="entry name" value="Ig_E-set"/>
</dbReference>
<feature type="compositionally biased region" description="Basic and acidic residues" evidence="4">
    <location>
        <begin position="327"/>
        <end position="347"/>
    </location>
</feature>
<feature type="repeat" description="Filamin" evidence="3">
    <location>
        <begin position="1862"/>
        <end position="1956"/>
    </location>
</feature>
<dbReference type="PANTHER" id="PTHR38537">
    <property type="entry name" value="JITTERBUG, ISOFORM N"/>
    <property type="match status" value="1"/>
</dbReference>